<proteinExistence type="predicted"/>
<reference evidence="1" key="1">
    <citation type="submission" date="2019-10" db="EMBL/GenBank/DDBJ databases">
        <authorList>
            <person name="Soares A.E.R."/>
            <person name="Aleixo A."/>
            <person name="Schneider P."/>
            <person name="Miyaki C.Y."/>
            <person name="Schneider M.P."/>
            <person name="Mello C."/>
            <person name="Vasconcelos A.T.R."/>
        </authorList>
    </citation>
    <scope>NUCLEOTIDE SEQUENCE</scope>
    <source>
        <tissue evidence="1">Muscle</tissue>
    </source>
</reference>
<protein>
    <submittedName>
        <fullName evidence="1">Uncharacterized protein</fullName>
    </submittedName>
</protein>
<organism evidence="1 2">
    <name type="scientific">Willisornis vidua</name>
    <name type="common">Xingu scale-backed antbird</name>
    <dbReference type="NCBI Taxonomy" id="1566151"/>
    <lineage>
        <taxon>Eukaryota</taxon>
        <taxon>Metazoa</taxon>
        <taxon>Chordata</taxon>
        <taxon>Craniata</taxon>
        <taxon>Vertebrata</taxon>
        <taxon>Euteleostomi</taxon>
        <taxon>Archelosauria</taxon>
        <taxon>Archosauria</taxon>
        <taxon>Dinosauria</taxon>
        <taxon>Saurischia</taxon>
        <taxon>Theropoda</taxon>
        <taxon>Coelurosauria</taxon>
        <taxon>Aves</taxon>
        <taxon>Neognathae</taxon>
        <taxon>Neoaves</taxon>
        <taxon>Telluraves</taxon>
        <taxon>Australaves</taxon>
        <taxon>Passeriformes</taxon>
        <taxon>Thamnophilidae</taxon>
        <taxon>Willisornis</taxon>
    </lineage>
</organism>
<evidence type="ECO:0000313" key="2">
    <source>
        <dbReference type="Proteomes" id="UP001145742"/>
    </source>
</evidence>
<comment type="caution">
    <text evidence="1">The sequence shown here is derived from an EMBL/GenBank/DDBJ whole genome shotgun (WGS) entry which is preliminary data.</text>
</comment>
<gene>
    <name evidence="1" type="ORF">WISP_87668</name>
</gene>
<sequence length="88" mass="9668">MDGQRSLRPRGKPVPEQASGRICDPVERQVYAGAALLTRLATVWGTYAVAICSRRLHPMERIQAGAVNEELQSLGRTHIGKVVEDCLL</sequence>
<dbReference type="EMBL" id="WHWB01034106">
    <property type="protein sequence ID" value="KAJ7413879.1"/>
    <property type="molecule type" value="Genomic_DNA"/>
</dbReference>
<evidence type="ECO:0000313" key="1">
    <source>
        <dbReference type="EMBL" id="KAJ7413879.1"/>
    </source>
</evidence>
<keyword evidence="2" id="KW-1185">Reference proteome</keyword>
<dbReference type="Proteomes" id="UP001145742">
    <property type="component" value="Unassembled WGS sequence"/>
</dbReference>
<accession>A0ABQ9D8G9</accession>
<name>A0ABQ9D8G9_9PASS</name>